<keyword evidence="1" id="KW-0547">Nucleotide-binding</keyword>
<dbReference type="RefSeq" id="WP_015822421.1">
    <property type="nucleotide sequence ID" value="NC_012988.1"/>
</dbReference>
<keyword evidence="3" id="KW-0238">DNA-binding</keyword>
<dbReference type="GO" id="GO:0005524">
    <property type="term" value="F:ATP binding"/>
    <property type="evidence" value="ECO:0007669"/>
    <property type="project" value="UniProtKB-KW"/>
</dbReference>
<dbReference type="GeneID" id="72989538"/>
<dbReference type="PANTHER" id="PTHR11361:SF34">
    <property type="entry name" value="DNA MISMATCH REPAIR PROTEIN MSH1, MITOCHONDRIAL"/>
    <property type="match status" value="1"/>
</dbReference>
<dbReference type="Gene3D" id="3.40.50.300">
    <property type="entry name" value="P-loop containing nucleotide triphosphate hydrolases"/>
    <property type="match status" value="1"/>
</dbReference>
<dbReference type="GO" id="GO:0140664">
    <property type="term" value="F:ATP-dependent DNA damage sensor activity"/>
    <property type="evidence" value="ECO:0007669"/>
    <property type="project" value="InterPro"/>
</dbReference>
<organism evidence="5 6">
    <name type="scientific">Methylorubrum extorquens (strain DSM 6343 / CIP 106787 / DM4)</name>
    <name type="common">Methylobacterium extorquens</name>
    <dbReference type="NCBI Taxonomy" id="661410"/>
    <lineage>
        <taxon>Bacteria</taxon>
        <taxon>Pseudomonadati</taxon>
        <taxon>Pseudomonadota</taxon>
        <taxon>Alphaproteobacteria</taxon>
        <taxon>Hyphomicrobiales</taxon>
        <taxon>Methylobacteriaceae</taxon>
        <taxon>Methylorubrum</taxon>
    </lineage>
</organism>
<dbReference type="Pfam" id="PF00488">
    <property type="entry name" value="MutS_V"/>
    <property type="match status" value="1"/>
</dbReference>
<gene>
    <name evidence="5" type="ORF">METD_I2577</name>
</gene>
<dbReference type="GO" id="GO:0006298">
    <property type="term" value="P:mismatch repair"/>
    <property type="evidence" value="ECO:0007669"/>
    <property type="project" value="InterPro"/>
</dbReference>
<evidence type="ECO:0000256" key="3">
    <source>
        <dbReference type="ARBA" id="ARBA00023125"/>
    </source>
</evidence>
<dbReference type="Proteomes" id="UP000008070">
    <property type="component" value="Chromosome"/>
</dbReference>
<dbReference type="GO" id="GO:0030983">
    <property type="term" value="F:mismatched DNA binding"/>
    <property type="evidence" value="ECO:0007669"/>
    <property type="project" value="InterPro"/>
</dbReference>
<accession>C7CAU7</accession>
<feature type="domain" description="DNA mismatch repair proteins mutS family" evidence="4">
    <location>
        <begin position="323"/>
        <end position="509"/>
    </location>
</feature>
<dbReference type="KEGG" id="mdi:METDI2577"/>
<evidence type="ECO:0000313" key="5">
    <source>
        <dbReference type="EMBL" id="CAX24230.1"/>
    </source>
</evidence>
<protein>
    <submittedName>
        <fullName evidence="5">DNA mismatch repair protein</fullName>
    </submittedName>
</protein>
<dbReference type="SUPFAM" id="SSF52540">
    <property type="entry name" value="P-loop containing nucleoside triphosphate hydrolases"/>
    <property type="match status" value="1"/>
</dbReference>
<dbReference type="PANTHER" id="PTHR11361">
    <property type="entry name" value="DNA MISMATCH REPAIR PROTEIN MUTS FAMILY MEMBER"/>
    <property type="match status" value="1"/>
</dbReference>
<dbReference type="EMBL" id="FP103042">
    <property type="protein sequence ID" value="CAX24230.1"/>
    <property type="molecule type" value="Genomic_DNA"/>
</dbReference>
<keyword evidence="2" id="KW-0067">ATP-binding</keyword>
<dbReference type="InterPro" id="IPR045076">
    <property type="entry name" value="MutS"/>
</dbReference>
<dbReference type="InterPro" id="IPR000432">
    <property type="entry name" value="DNA_mismatch_repair_MutS_C"/>
</dbReference>
<dbReference type="HOGENOM" id="CLU_036487_1_0_5"/>
<dbReference type="AlphaFoldDB" id="C7CAU7"/>
<dbReference type="SMART" id="SM00534">
    <property type="entry name" value="MUTSac"/>
    <property type="match status" value="1"/>
</dbReference>
<name>C7CAU7_METED</name>
<reference evidence="6" key="1">
    <citation type="journal article" date="2009" name="PLoS ONE">
        <title>Methylobacterium genome sequences: a reference blueprint to investigate microbial metabolism of C1 compounds from natural and industrial sources.</title>
        <authorList>
            <person name="Vuilleumier S."/>
            <person name="Chistoserdova L."/>
            <person name="Lee M.-C."/>
            <person name="Bringel F."/>
            <person name="Lajus A."/>
            <person name="Zhou Y."/>
            <person name="Gourion B."/>
            <person name="Barbe V."/>
            <person name="Chang J."/>
            <person name="Cruveiller S."/>
            <person name="Dossat C."/>
            <person name="Gillett W."/>
            <person name="Gruffaz C."/>
            <person name="Haugen E."/>
            <person name="Hourcade E."/>
            <person name="Levy R."/>
            <person name="Mangenot S."/>
            <person name="Muller E."/>
            <person name="Nadalig T."/>
            <person name="Pagni M."/>
            <person name="Penny C."/>
            <person name="Peyraud R."/>
            <person name="Robinson D.G."/>
            <person name="Roche D."/>
            <person name="Rouy Z."/>
            <person name="Saenampechek C."/>
            <person name="Salvignol G."/>
            <person name="Vallenet D."/>
            <person name="Wu Z."/>
            <person name="Marx C.J."/>
            <person name="Vorholt J.A."/>
            <person name="Olson M.V."/>
            <person name="Kaul R."/>
            <person name="Weissenbach J."/>
            <person name="Medigue C."/>
            <person name="Lidstrom M.E."/>
        </authorList>
    </citation>
    <scope>NUCLEOTIDE SEQUENCE [LARGE SCALE GENOMIC DNA]</scope>
    <source>
        <strain evidence="6">DSM 6343 / CIP 106787 / DM4</strain>
    </source>
</reference>
<evidence type="ECO:0000313" key="6">
    <source>
        <dbReference type="Proteomes" id="UP000008070"/>
    </source>
</evidence>
<dbReference type="InterPro" id="IPR027417">
    <property type="entry name" value="P-loop_NTPase"/>
</dbReference>
<evidence type="ECO:0000256" key="1">
    <source>
        <dbReference type="ARBA" id="ARBA00022741"/>
    </source>
</evidence>
<proteinExistence type="predicted"/>
<evidence type="ECO:0000259" key="4">
    <source>
        <dbReference type="SMART" id="SM00534"/>
    </source>
</evidence>
<sequence length="512" mass="57402">MKAFLMFKDRDFDLKRPLPPNAPALVQDLELETLFGAMAGGDKFIHEVARLALLTPANNLADIEYRQRVMVDCLRNPAVVRNIYELAGEAIEREKKAYFGIFRDSPDVVLTRSIEVLSMFVEVLRKLRQVGESSAHGFRSDGFQTLFEMLQRELSDDYFETVSRHLQRLQFPEGVLVSARLGAGNKGTGYTLREAPEDRRMWPLRLLPQRLEGYTLHVHPRDEAGGRALSDLRNRGLSLAARALGQSVDHILSFFHMLRAEVAFYIGGVTLHERLSALGHTTVIPRATALSDPRFDCQGLFDVCLAVSMNKAIVGNDVEANEKNLVIVTGANQGGKSTFLRSVGLAQLMMQSGLFVGADDFEANIVHGVFTHYKREEDNSMTSGKFDEELSRMSALADMLRPNAMVLFNESFASTNEREGSEVARQIVSALLDSQMKVVFVTHLYQFAHAFEELQMKSALFLRAERKSDGARTFKLVEGQPLDTSFGEDLYAKIFVDEAVRPRPHPKLRVVA</sequence>
<dbReference type="GO" id="GO:0005829">
    <property type="term" value="C:cytosol"/>
    <property type="evidence" value="ECO:0007669"/>
    <property type="project" value="TreeGrafter"/>
</dbReference>
<evidence type="ECO:0000256" key="2">
    <source>
        <dbReference type="ARBA" id="ARBA00022840"/>
    </source>
</evidence>